<protein>
    <submittedName>
        <fullName evidence="2">Uncharacterized protein</fullName>
    </submittedName>
</protein>
<dbReference type="EMBL" id="VDEP01000002">
    <property type="protein sequence ID" value="KAA1138682.1"/>
    <property type="molecule type" value="Genomic_DNA"/>
</dbReference>
<feature type="region of interest" description="Disordered" evidence="1">
    <location>
        <begin position="73"/>
        <end position="108"/>
    </location>
</feature>
<name>A0A5B0SL76_PUCGR</name>
<dbReference type="Proteomes" id="UP000325313">
    <property type="component" value="Unassembled WGS sequence"/>
</dbReference>
<organism evidence="2 3">
    <name type="scientific">Puccinia graminis f. sp. tritici</name>
    <dbReference type="NCBI Taxonomy" id="56615"/>
    <lineage>
        <taxon>Eukaryota</taxon>
        <taxon>Fungi</taxon>
        <taxon>Dikarya</taxon>
        <taxon>Basidiomycota</taxon>
        <taxon>Pucciniomycotina</taxon>
        <taxon>Pucciniomycetes</taxon>
        <taxon>Pucciniales</taxon>
        <taxon>Pucciniaceae</taxon>
        <taxon>Puccinia</taxon>
    </lineage>
</organism>
<gene>
    <name evidence="2" type="ORF">PGTUg99_034529</name>
</gene>
<comment type="caution">
    <text evidence="2">The sequence shown here is derived from an EMBL/GenBank/DDBJ whole genome shotgun (WGS) entry which is preliminary data.</text>
</comment>
<evidence type="ECO:0000256" key="1">
    <source>
        <dbReference type="SAM" id="MobiDB-lite"/>
    </source>
</evidence>
<feature type="compositionally biased region" description="Polar residues" evidence="1">
    <location>
        <begin position="73"/>
        <end position="94"/>
    </location>
</feature>
<accession>A0A5B0SL76</accession>
<sequence>MNRLGRSALTGVSIDTFVVSHRSTPDRRTEKILNGGRVQMYARLNSALLGQRSESSDCSSRLADLIMYSITPESDSSRMLKTPSLAPSSSSNCLRTPINHPSIEPTQS</sequence>
<proteinExistence type="predicted"/>
<evidence type="ECO:0000313" key="2">
    <source>
        <dbReference type="EMBL" id="KAA1138682.1"/>
    </source>
</evidence>
<dbReference type="AlphaFoldDB" id="A0A5B0SL76"/>
<evidence type="ECO:0000313" key="3">
    <source>
        <dbReference type="Proteomes" id="UP000325313"/>
    </source>
</evidence>
<reference evidence="2 3" key="1">
    <citation type="submission" date="2019-05" db="EMBL/GenBank/DDBJ databases">
        <title>Emergence of the Ug99 lineage of the wheat stem rust pathogen through somatic hybridization.</title>
        <authorList>
            <person name="Li F."/>
            <person name="Upadhyaya N.M."/>
            <person name="Sperschneider J."/>
            <person name="Matny O."/>
            <person name="Nguyen-Phuc H."/>
            <person name="Mago R."/>
            <person name="Raley C."/>
            <person name="Miller M.E."/>
            <person name="Silverstein K.A.T."/>
            <person name="Henningsen E."/>
            <person name="Hirsch C.D."/>
            <person name="Visser B."/>
            <person name="Pretorius Z.A."/>
            <person name="Steffenson B.J."/>
            <person name="Schwessinger B."/>
            <person name="Dodds P.N."/>
            <person name="Figueroa M."/>
        </authorList>
    </citation>
    <scope>NUCLEOTIDE SEQUENCE [LARGE SCALE GENOMIC DNA]</scope>
    <source>
        <strain evidence="2 3">Ug99</strain>
    </source>
</reference>